<proteinExistence type="predicted"/>
<evidence type="ECO:0000313" key="2">
    <source>
        <dbReference type="Proteomes" id="UP000789525"/>
    </source>
</evidence>
<name>A0ACA9Q9N5_9GLOM</name>
<evidence type="ECO:0000313" key="1">
    <source>
        <dbReference type="EMBL" id="CAG8743529.1"/>
    </source>
</evidence>
<organism evidence="1 2">
    <name type="scientific">Acaulospora colombiana</name>
    <dbReference type="NCBI Taxonomy" id="27376"/>
    <lineage>
        <taxon>Eukaryota</taxon>
        <taxon>Fungi</taxon>
        <taxon>Fungi incertae sedis</taxon>
        <taxon>Mucoromycota</taxon>
        <taxon>Glomeromycotina</taxon>
        <taxon>Glomeromycetes</taxon>
        <taxon>Diversisporales</taxon>
        <taxon>Acaulosporaceae</taxon>
        <taxon>Acaulospora</taxon>
    </lineage>
</organism>
<reference evidence="1" key="1">
    <citation type="submission" date="2021-06" db="EMBL/GenBank/DDBJ databases">
        <authorList>
            <person name="Kallberg Y."/>
            <person name="Tangrot J."/>
            <person name="Rosling A."/>
        </authorList>
    </citation>
    <scope>NUCLEOTIDE SEQUENCE</scope>
    <source>
        <strain evidence="1">CL356</strain>
    </source>
</reference>
<protein>
    <submittedName>
        <fullName evidence="1">9873_t:CDS:1</fullName>
    </submittedName>
</protein>
<dbReference type="Proteomes" id="UP000789525">
    <property type="component" value="Unassembled WGS sequence"/>
</dbReference>
<gene>
    <name evidence="1" type="ORF">ACOLOM_LOCUS12309</name>
</gene>
<accession>A0ACA9Q9N5</accession>
<feature type="non-terminal residue" evidence="1">
    <location>
        <position position="1"/>
    </location>
</feature>
<comment type="caution">
    <text evidence="1">The sequence shown here is derived from an EMBL/GenBank/DDBJ whole genome shotgun (WGS) entry which is preliminary data.</text>
</comment>
<dbReference type="EMBL" id="CAJVPT010049215">
    <property type="protein sequence ID" value="CAG8743529.1"/>
    <property type="molecule type" value="Genomic_DNA"/>
</dbReference>
<sequence length="147" mass="15964">SLSKVDRIPPGIREQKVLPEGDSTRSMMRRPPIDSRHFLPHAPLIYDWPHNWYMVFAAGCDGWVEGCGIDRRAVMMGCKVCTIDWENGSGLMELPPGGFPEEPSATSFVKSCVIFFTPASTSCAVSFAALGSVLKAMVALSLSTVAI</sequence>
<keyword evidence="2" id="KW-1185">Reference proteome</keyword>